<protein>
    <recommendedName>
        <fullName evidence="6">Cytochrome P450</fullName>
    </recommendedName>
</protein>
<keyword evidence="3" id="KW-1133">Transmembrane helix</keyword>
<dbReference type="InterPro" id="IPR001128">
    <property type="entry name" value="Cyt_P450"/>
</dbReference>
<comment type="similarity">
    <text evidence="1">Belongs to the cytochrome P450 family.</text>
</comment>
<dbReference type="InterPro" id="IPR050121">
    <property type="entry name" value="Cytochrome_P450_monoxygenase"/>
</dbReference>
<feature type="transmembrane region" description="Helical" evidence="3">
    <location>
        <begin position="38"/>
        <end position="62"/>
    </location>
</feature>
<keyword evidence="2" id="KW-0408">Iron</keyword>
<dbReference type="GO" id="GO:0005506">
    <property type="term" value="F:iron ion binding"/>
    <property type="evidence" value="ECO:0007669"/>
    <property type="project" value="InterPro"/>
</dbReference>
<dbReference type="GO" id="GO:0004497">
    <property type="term" value="F:monooxygenase activity"/>
    <property type="evidence" value="ECO:0007669"/>
    <property type="project" value="InterPro"/>
</dbReference>
<evidence type="ECO:0000256" key="3">
    <source>
        <dbReference type="SAM" id="Phobius"/>
    </source>
</evidence>
<reference evidence="4" key="1">
    <citation type="journal article" date="2020" name="Stud. Mycol.">
        <title>101 Dothideomycetes genomes: a test case for predicting lifestyles and emergence of pathogens.</title>
        <authorList>
            <person name="Haridas S."/>
            <person name="Albert R."/>
            <person name="Binder M."/>
            <person name="Bloem J."/>
            <person name="Labutti K."/>
            <person name="Salamov A."/>
            <person name="Andreopoulos B."/>
            <person name="Baker S."/>
            <person name="Barry K."/>
            <person name="Bills G."/>
            <person name="Bluhm B."/>
            <person name="Cannon C."/>
            <person name="Castanera R."/>
            <person name="Culley D."/>
            <person name="Daum C."/>
            <person name="Ezra D."/>
            <person name="Gonzalez J."/>
            <person name="Henrissat B."/>
            <person name="Kuo A."/>
            <person name="Liang C."/>
            <person name="Lipzen A."/>
            <person name="Lutzoni F."/>
            <person name="Magnuson J."/>
            <person name="Mondo S."/>
            <person name="Nolan M."/>
            <person name="Ohm R."/>
            <person name="Pangilinan J."/>
            <person name="Park H.-J."/>
            <person name="Ramirez L."/>
            <person name="Alfaro M."/>
            <person name="Sun H."/>
            <person name="Tritt A."/>
            <person name="Yoshinaga Y."/>
            <person name="Zwiers L.-H."/>
            <person name="Turgeon B."/>
            <person name="Goodwin S."/>
            <person name="Spatafora J."/>
            <person name="Crous P."/>
            <person name="Grigoriev I."/>
        </authorList>
    </citation>
    <scope>NUCLEOTIDE SEQUENCE</scope>
    <source>
        <strain evidence="4">CBS 121167</strain>
    </source>
</reference>
<proteinExistence type="inferred from homology"/>
<dbReference type="Gene3D" id="1.10.630.10">
    <property type="entry name" value="Cytochrome P450"/>
    <property type="match status" value="1"/>
</dbReference>
<dbReference type="PRINTS" id="PR00385">
    <property type="entry name" value="P450"/>
</dbReference>
<evidence type="ECO:0000256" key="2">
    <source>
        <dbReference type="PIRSR" id="PIRSR602401-1"/>
    </source>
</evidence>
<keyword evidence="2" id="KW-0479">Metal-binding</keyword>
<keyword evidence="3" id="KW-0812">Transmembrane</keyword>
<dbReference type="InterPro" id="IPR036396">
    <property type="entry name" value="Cyt_P450_sf"/>
</dbReference>
<gene>
    <name evidence="4" type="ORF">K452DRAFT_259486</name>
</gene>
<evidence type="ECO:0000313" key="5">
    <source>
        <dbReference type="Proteomes" id="UP000799438"/>
    </source>
</evidence>
<dbReference type="PANTHER" id="PTHR24305">
    <property type="entry name" value="CYTOCHROME P450"/>
    <property type="match status" value="1"/>
</dbReference>
<dbReference type="OrthoDB" id="1470350at2759"/>
<dbReference type="SUPFAM" id="SSF48264">
    <property type="entry name" value="Cytochrome P450"/>
    <property type="match status" value="1"/>
</dbReference>
<comment type="cofactor">
    <cofactor evidence="2">
        <name>heme</name>
        <dbReference type="ChEBI" id="CHEBI:30413"/>
    </cofactor>
</comment>
<dbReference type="InterPro" id="IPR002401">
    <property type="entry name" value="Cyt_P450_E_grp-I"/>
</dbReference>
<dbReference type="EMBL" id="ML995531">
    <property type="protein sequence ID" value="KAF2136165.1"/>
    <property type="molecule type" value="Genomic_DNA"/>
</dbReference>
<sequence>MPISIPLPIFLALLSAPEALFARLLLLGQSSGMSITSLALALTAFNFVIWAIWMTFIYPFVFSPLRGLPEPKGALPVLAHGFLAFKRPPGAELLKWIKEIPNDGLIRFRGFFNIDKLLPTDPRTLADVLVNNSYDFQKSTRTKGFLRRVLGDGLIILEGDEHMFQRKNIMPSFSFRHIKNLYPVFWQKSLALTEAISTKDFDHFENNSGERPPAVIEVHHWATKVTLDVIGLAGLGRDFHTLDNFDDPLAKLYEDFFIPTKGRMVLFAMHVVGLGRLSRTLLWKVDERLQELTSRLREICRSLVTDKRRSLKAQDQETKDILSVMLNSNVFGDDMLVDQLLTFLAAGHETTSSAFTWATYLLATNETIQAKLRQEVRNYLSAELSDASKTEDLADKLESMPYLNAICNEVLRLYPTVPVTARDAIRNTTIGGQHVPKGTQVLIAPWAINRSPSLWGSDAESFRPERWIDPDGHANNHGGAPSNYCQLTFLHGPRSCIGQKFARAELRALIAAFVGKFKWNLAMDQSEVILTGVVTIKPKNGMKLRVTKLE</sequence>
<dbReference type="GeneID" id="54295993"/>
<evidence type="ECO:0000313" key="4">
    <source>
        <dbReference type="EMBL" id="KAF2136165.1"/>
    </source>
</evidence>
<dbReference type="CDD" id="cd11069">
    <property type="entry name" value="CYP_FUM15-like"/>
    <property type="match status" value="1"/>
</dbReference>
<dbReference type="Proteomes" id="UP000799438">
    <property type="component" value="Unassembled WGS sequence"/>
</dbReference>
<dbReference type="AlphaFoldDB" id="A0A6A6AYW7"/>
<dbReference type="GO" id="GO:0016705">
    <property type="term" value="F:oxidoreductase activity, acting on paired donors, with incorporation or reduction of molecular oxygen"/>
    <property type="evidence" value="ECO:0007669"/>
    <property type="project" value="InterPro"/>
</dbReference>
<feature type="binding site" description="axial binding residue" evidence="2">
    <location>
        <position position="496"/>
    </location>
    <ligand>
        <name>heme</name>
        <dbReference type="ChEBI" id="CHEBI:30413"/>
    </ligand>
    <ligandPart>
        <name>Fe</name>
        <dbReference type="ChEBI" id="CHEBI:18248"/>
    </ligandPart>
</feature>
<dbReference type="FunFam" id="1.10.630.10:FF:000051">
    <property type="entry name" value="Cytochrome P450 monooxygenase (Fum15)"/>
    <property type="match status" value="1"/>
</dbReference>
<keyword evidence="5" id="KW-1185">Reference proteome</keyword>
<dbReference type="GO" id="GO:0020037">
    <property type="term" value="F:heme binding"/>
    <property type="evidence" value="ECO:0007669"/>
    <property type="project" value="InterPro"/>
</dbReference>
<name>A0A6A6AYW7_9PEZI</name>
<dbReference type="PANTHER" id="PTHR24305:SF166">
    <property type="entry name" value="CYTOCHROME P450 12A4, MITOCHONDRIAL-RELATED"/>
    <property type="match status" value="1"/>
</dbReference>
<keyword evidence="2" id="KW-0349">Heme</keyword>
<keyword evidence="3" id="KW-0472">Membrane</keyword>
<organism evidence="4 5">
    <name type="scientific">Aplosporella prunicola CBS 121167</name>
    <dbReference type="NCBI Taxonomy" id="1176127"/>
    <lineage>
        <taxon>Eukaryota</taxon>
        <taxon>Fungi</taxon>
        <taxon>Dikarya</taxon>
        <taxon>Ascomycota</taxon>
        <taxon>Pezizomycotina</taxon>
        <taxon>Dothideomycetes</taxon>
        <taxon>Dothideomycetes incertae sedis</taxon>
        <taxon>Botryosphaeriales</taxon>
        <taxon>Aplosporellaceae</taxon>
        <taxon>Aplosporella</taxon>
    </lineage>
</organism>
<accession>A0A6A6AYW7</accession>
<evidence type="ECO:0000256" key="1">
    <source>
        <dbReference type="ARBA" id="ARBA00010617"/>
    </source>
</evidence>
<evidence type="ECO:0008006" key="6">
    <source>
        <dbReference type="Google" id="ProtNLM"/>
    </source>
</evidence>
<dbReference type="PRINTS" id="PR00463">
    <property type="entry name" value="EP450I"/>
</dbReference>
<dbReference type="RefSeq" id="XP_033391883.1">
    <property type="nucleotide sequence ID" value="XM_033538497.1"/>
</dbReference>
<dbReference type="Pfam" id="PF00067">
    <property type="entry name" value="p450"/>
    <property type="match status" value="1"/>
</dbReference>